<name>A0A917PW42_9BACI</name>
<keyword evidence="2 5" id="KW-0812">Transmembrane</keyword>
<dbReference type="AlphaFoldDB" id="A0A917PW42"/>
<feature type="transmembrane region" description="Helical" evidence="5">
    <location>
        <begin position="31"/>
        <end position="52"/>
    </location>
</feature>
<evidence type="ECO:0000256" key="4">
    <source>
        <dbReference type="ARBA" id="ARBA00023136"/>
    </source>
</evidence>
<feature type="transmembrane region" description="Helical" evidence="5">
    <location>
        <begin position="121"/>
        <end position="141"/>
    </location>
</feature>
<sequence>MNQEEAFVKTPEFVSLKFKLAGLGSRGGAMIIDQILLTAFNIALILCLVFITQSGFTSFLTDSTLPLAITIILIFVVYWGYFFVGEYFFSGKTLGKHILNIRVIQDNGHSITLLASLIRNLLRIIDILPTAYLTGIIMVFIHSRHKRLGDIVAGTIVVHERNIKKTVKDASIEKEIKSRGLTKESLSIDDWIVRSFEMKEWNLLKKYSERLLQLEDTERKELTKRLASVIFPKIGLKLENMTIREIEDTLLTLYLILKDEWEFE</sequence>
<reference evidence="7" key="1">
    <citation type="journal article" date="2014" name="Int. J. Syst. Evol. Microbiol.">
        <title>Complete genome sequence of Corynebacterium casei LMG S-19264T (=DSM 44701T), isolated from a smear-ripened cheese.</title>
        <authorList>
            <consortium name="US DOE Joint Genome Institute (JGI-PGF)"/>
            <person name="Walter F."/>
            <person name="Albersmeier A."/>
            <person name="Kalinowski J."/>
            <person name="Ruckert C."/>
        </authorList>
    </citation>
    <scope>NUCLEOTIDE SEQUENCE</scope>
    <source>
        <strain evidence="7">JCM 12580</strain>
    </source>
</reference>
<comment type="subcellular location">
    <subcellularLocation>
        <location evidence="1">Membrane</location>
        <topology evidence="1">Multi-pass membrane protein</topology>
    </subcellularLocation>
</comment>
<gene>
    <name evidence="7" type="ORF">GCM10007063_16240</name>
</gene>
<comment type="caution">
    <text evidence="7">The sequence shown here is derived from an EMBL/GenBank/DDBJ whole genome shotgun (WGS) entry which is preliminary data.</text>
</comment>
<keyword evidence="8" id="KW-1185">Reference proteome</keyword>
<evidence type="ECO:0000313" key="7">
    <source>
        <dbReference type="EMBL" id="GGJ94497.1"/>
    </source>
</evidence>
<evidence type="ECO:0000256" key="2">
    <source>
        <dbReference type="ARBA" id="ARBA00022692"/>
    </source>
</evidence>
<evidence type="ECO:0000256" key="3">
    <source>
        <dbReference type="ARBA" id="ARBA00022989"/>
    </source>
</evidence>
<dbReference type="PANTHER" id="PTHR38480:SF1">
    <property type="entry name" value="SLR0254 PROTEIN"/>
    <property type="match status" value="1"/>
</dbReference>
<keyword evidence="4 5" id="KW-0472">Membrane</keyword>
<organism evidence="7 8">
    <name type="scientific">Lentibacillus kapialis</name>
    <dbReference type="NCBI Taxonomy" id="340214"/>
    <lineage>
        <taxon>Bacteria</taxon>
        <taxon>Bacillati</taxon>
        <taxon>Bacillota</taxon>
        <taxon>Bacilli</taxon>
        <taxon>Bacillales</taxon>
        <taxon>Bacillaceae</taxon>
        <taxon>Lentibacillus</taxon>
    </lineage>
</organism>
<feature type="transmembrane region" description="Helical" evidence="5">
    <location>
        <begin position="64"/>
        <end position="84"/>
    </location>
</feature>
<protein>
    <submittedName>
        <fullName evidence="7">Transporter</fullName>
    </submittedName>
</protein>
<evidence type="ECO:0000313" key="8">
    <source>
        <dbReference type="Proteomes" id="UP000658382"/>
    </source>
</evidence>
<dbReference type="InterPro" id="IPR010432">
    <property type="entry name" value="RDD"/>
</dbReference>
<keyword evidence="3 5" id="KW-1133">Transmembrane helix</keyword>
<evidence type="ECO:0000256" key="5">
    <source>
        <dbReference type="SAM" id="Phobius"/>
    </source>
</evidence>
<dbReference type="Pfam" id="PF06271">
    <property type="entry name" value="RDD"/>
    <property type="match status" value="1"/>
</dbReference>
<dbReference type="GO" id="GO:0016020">
    <property type="term" value="C:membrane"/>
    <property type="evidence" value="ECO:0007669"/>
    <property type="project" value="UniProtKB-SubCell"/>
</dbReference>
<proteinExistence type="predicted"/>
<dbReference type="EMBL" id="BMNQ01000018">
    <property type="protein sequence ID" value="GGJ94497.1"/>
    <property type="molecule type" value="Genomic_DNA"/>
</dbReference>
<dbReference type="Proteomes" id="UP000658382">
    <property type="component" value="Unassembled WGS sequence"/>
</dbReference>
<evidence type="ECO:0000256" key="1">
    <source>
        <dbReference type="ARBA" id="ARBA00004141"/>
    </source>
</evidence>
<evidence type="ECO:0000259" key="6">
    <source>
        <dbReference type="Pfam" id="PF06271"/>
    </source>
</evidence>
<dbReference type="PANTHER" id="PTHR38480">
    <property type="entry name" value="SLR0254 PROTEIN"/>
    <property type="match status" value="1"/>
</dbReference>
<reference evidence="7" key="2">
    <citation type="submission" date="2020-09" db="EMBL/GenBank/DDBJ databases">
        <authorList>
            <person name="Sun Q."/>
            <person name="Ohkuma M."/>
        </authorList>
    </citation>
    <scope>NUCLEOTIDE SEQUENCE</scope>
    <source>
        <strain evidence="7">JCM 12580</strain>
    </source>
</reference>
<accession>A0A917PW42</accession>
<feature type="domain" description="RDD" evidence="6">
    <location>
        <begin position="20"/>
        <end position="154"/>
    </location>
</feature>